<feature type="compositionally biased region" description="Low complexity" evidence="1">
    <location>
        <begin position="145"/>
        <end position="180"/>
    </location>
</feature>
<feature type="compositionally biased region" description="Basic and acidic residues" evidence="1">
    <location>
        <begin position="591"/>
        <end position="604"/>
    </location>
</feature>
<feature type="region of interest" description="Disordered" evidence="1">
    <location>
        <begin position="286"/>
        <end position="329"/>
    </location>
</feature>
<dbReference type="GeneID" id="6076786"/>
<feature type="compositionally biased region" description="Basic and acidic residues" evidence="1">
    <location>
        <begin position="354"/>
        <end position="370"/>
    </location>
</feature>
<gene>
    <name evidence="2" type="ORF">LACBIDRAFT_297549</name>
</gene>
<dbReference type="AlphaFoldDB" id="B0DBF7"/>
<name>B0DBF7_LACBS</name>
<dbReference type="STRING" id="486041.B0DBF7"/>
<sequence length="641" mass="68764">MNDFRPRLPLNPFNDGYNPWRLNKQCLVLDPTPYIVLFIGDPLQADILPLLHSPRLSHSLILIATHTPPSLPLIRTGPSVCILRLAQPLAVHDSGALRLASLLDRAQRIAAAHPNSSSPRLIQLAEDGHNGPFTILEPYVAAEHPSSSSHVSSPFSSPHEPSPAPSIASEASSSQAFFRSHSPSKRRHAKPSKKINITRRPFDAIINCLPSGLVEKALLKHAILVTTLTAPFLITPPSFDDHNTRSSSSFFRSTPDLEAHMPTSANVSAHIVHVLPRGFSLTSTSTSTQGASAAFGSSSSAGSSRPNIPLPPKNPLRQPSAKEKQNEVKPKLVQSIEQFLLAFGYPLHSISSAPEDRKGKKKIVDGDARPGIRHATSFGDQQAKREIPVPYLVAAGLLGYVLRLDGAGTQASLGEALLLGALDPVDDFGGGGKAWIGNGGEVLVEGDDSADDSDAQVVLTLPPPVRTKSSRRKPERRRMMSDHDKEVGIGVNGLPTPPESAEGSSRSNSSVESGFTSPSDEDEAEVQQRRLGRSTSGRRGGSGGGVKERWARVGRRSSKTRRSAHGQHAPNAPSQFQGRASGLGLPGVPGRSKERDGDDSSEALHKRKPSLKKRNALGALLNSQGLGHLKFWSRREVECVK</sequence>
<feature type="compositionally biased region" description="Low complexity" evidence="1">
    <location>
        <begin position="286"/>
        <end position="304"/>
    </location>
</feature>
<feature type="compositionally biased region" description="Low complexity" evidence="1">
    <location>
        <begin position="499"/>
        <end position="513"/>
    </location>
</feature>
<dbReference type="InParanoid" id="B0DBF7"/>
<proteinExistence type="predicted"/>
<evidence type="ECO:0000256" key="1">
    <source>
        <dbReference type="SAM" id="MobiDB-lite"/>
    </source>
</evidence>
<feature type="compositionally biased region" description="Basic residues" evidence="1">
    <location>
        <begin position="552"/>
        <end position="565"/>
    </location>
</feature>
<evidence type="ECO:0000313" key="2">
    <source>
        <dbReference type="EMBL" id="EDR07986.1"/>
    </source>
</evidence>
<feature type="region of interest" description="Disordered" evidence="1">
    <location>
        <begin position="445"/>
        <end position="611"/>
    </location>
</feature>
<dbReference type="EMBL" id="DS547102">
    <property type="protein sequence ID" value="EDR07986.1"/>
    <property type="molecule type" value="Genomic_DNA"/>
</dbReference>
<dbReference type="HOGENOM" id="CLU_427030_0_0_1"/>
<feature type="region of interest" description="Disordered" evidence="1">
    <location>
        <begin position="353"/>
        <end position="374"/>
    </location>
</feature>
<organism evidence="3">
    <name type="scientific">Laccaria bicolor (strain S238N-H82 / ATCC MYA-4686)</name>
    <name type="common">Bicoloured deceiver</name>
    <name type="synonym">Laccaria laccata var. bicolor</name>
    <dbReference type="NCBI Taxonomy" id="486041"/>
    <lineage>
        <taxon>Eukaryota</taxon>
        <taxon>Fungi</taxon>
        <taxon>Dikarya</taxon>
        <taxon>Basidiomycota</taxon>
        <taxon>Agaricomycotina</taxon>
        <taxon>Agaricomycetes</taxon>
        <taxon>Agaricomycetidae</taxon>
        <taxon>Agaricales</taxon>
        <taxon>Agaricineae</taxon>
        <taxon>Hydnangiaceae</taxon>
        <taxon>Laccaria</taxon>
    </lineage>
</organism>
<feature type="compositionally biased region" description="Basic residues" evidence="1">
    <location>
        <begin position="182"/>
        <end position="194"/>
    </location>
</feature>
<feature type="compositionally biased region" description="Basic and acidic residues" evidence="1">
    <location>
        <begin position="477"/>
        <end position="487"/>
    </location>
</feature>
<feature type="compositionally biased region" description="Basic and acidic residues" evidence="1">
    <location>
        <begin position="320"/>
        <end position="329"/>
    </location>
</feature>
<accession>B0DBF7</accession>
<protein>
    <submittedName>
        <fullName evidence="2">Predicted protein</fullName>
    </submittedName>
</protein>
<reference evidence="2 3" key="1">
    <citation type="journal article" date="2008" name="Nature">
        <title>The genome of Laccaria bicolor provides insights into mycorrhizal symbiosis.</title>
        <authorList>
            <person name="Martin F."/>
            <person name="Aerts A."/>
            <person name="Ahren D."/>
            <person name="Brun A."/>
            <person name="Danchin E.G.J."/>
            <person name="Duchaussoy F."/>
            <person name="Gibon J."/>
            <person name="Kohler A."/>
            <person name="Lindquist E."/>
            <person name="Pereda V."/>
            <person name="Salamov A."/>
            <person name="Shapiro H.J."/>
            <person name="Wuyts J."/>
            <person name="Blaudez D."/>
            <person name="Buee M."/>
            <person name="Brokstein P."/>
            <person name="Canbaeck B."/>
            <person name="Cohen D."/>
            <person name="Courty P.E."/>
            <person name="Coutinho P.M."/>
            <person name="Delaruelle C."/>
            <person name="Detter J.C."/>
            <person name="Deveau A."/>
            <person name="DiFazio S."/>
            <person name="Duplessis S."/>
            <person name="Fraissinet-Tachet L."/>
            <person name="Lucic E."/>
            <person name="Frey-Klett P."/>
            <person name="Fourrey C."/>
            <person name="Feussner I."/>
            <person name="Gay G."/>
            <person name="Grimwood J."/>
            <person name="Hoegger P.J."/>
            <person name="Jain P."/>
            <person name="Kilaru S."/>
            <person name="Labbe J."/>
            <person name="Lin Y.C."/>
            <person name="Legue V."/>
            <person name="Le Tacon F."/>
            <person name="Marmeisse R."/>
            <person name="Melayah D."/>
            <person name="Montanini B."/>
            <person name="Muratet M."/>
            <person name="Nehls U."/>
            <person name="Niculita-Hirzel H."/>
            <person name="Oudot-Le Secq M.P."/>
            <person name="Peter M."/>
            <person name="Quesneville H."/>
            <person name="Rajashekar B."/>
            <person name="Reich M."/>
            <person name="Rouhier N."/>
            <person name="Schmutz J."/>
            <person name="Yin T."/>
            <person name="Chalot M."/>
            <person name="Henrissat B."/>
            <person name="Kuees U."/>
            <person name="Lucas S."/>
            <person name="Van de Peer Y."/>
            <person name="Podila G.K."/>
            <person name="Polle A."/>
            <person name="Pukkila P.J."/>
            <person name="Richardson P.M."/>
            <person name="Rouze P."/>
            <person name="Sanders I.R."/>
            <person name="Stajich J.E."/>
            <person name="Tunlid A."/>
            <person name="Tuskan G."/>
            <person name="Grigoriev I.V."/>
        </authorList>
    </citation>
    <scope>NUCLEOTIDE SEQUENCE [LARGE SCALE GENOMIC DNA]</scope>
    <source>
        <strain evidence="3">S238N-H82 / ATCC MYA-4686</strain>
    </source>
</reference>
<dbReference type="RefSeq" id="XP_001881056.1">
    <property type="nucleotide sequence ID" value="XM_001881021.1"/>
</dbReference>
<dbReference type="OrthoDB" id="3265311at2759"/>
<feature type="compositionally biased region" description="Acidic residues" evidence="1">
    <location>
        <begin position="445"/>
        <end position="454"/>
    </location>
</feature>
<feature type="region of interest" description="Disordered" evidence="1">
    <location>
        <begin position="145"/>
        <end position="194"/>
    </location>
</feature>
<dbReference type="Proteomes" id="UP000001194">
    <property type="component" value="Unassembled WGS sequence"/>
</dbReference>
<evidence type="ECO:0000313" key="3">
    <source>
        <dbReference type="Proteomes" id="UP000001194"/>
    </source>
</evidence>
<dbReference type="KEGG" id="lbc:LACBIDRAFT_297549"/>
<keyword evidence="3" id="KW-1185">Reference proteome</keyword>